<dbReference type="GO" id="GO:0003955">
    <property type="term" value="F:NAD(P)H dehydrogenase (quinone) activity"/>
    <property type="evidence" value="ECO:0007669"/>
    <property type="project" value="UniProtKB-EC"/>
</dbReference>
<dbReference type="PANTHER" id="PTHR30546">
    <property type="entry name" value="FLAVODOXIN-RELATED PROTEIN WRBA-RELATED"/>
    <property type="match status" value="1"/>
</dbReference>
<dbReference type="EMBL" id="MIGB01000001">
    <property type="protein sequence ID" value="OSY43895.1"/>
    <property type="molecule type" value="Genomic_DNA"/>
</dbReference>
<dbReference type="RefSeq" id="WP_085910382.1">
    <property type="nucleotide sequence ID" value="NZ_AP018920.1"/>
</dbReference>
<protein>
    <submittedName>
        <fullName evidence="3">NAD(P)H dehydrogenase (Quinone)</fullName>
        <ecNumber evidence="3">1.6.5.2</ecNumber>
    </submittedName>
</protein>
<feature type="domain" description="Flavodoxin-like" evidence="2">
    <location>
        <begin position="5"/>
        <end position="191"/>
    </location>
</feature>
<sequence>MSAQIAVFYYSSTGNVFHLARAAADGAAEAGATVRLRRVAELAPDSVIDRVPGWRAHLDETAHVPEASLDDLAWADGFLFGTPTRFGAAASQLRQFIDSTSGLWSAGLLADKPVSAFTCAGSPHGGQEGTLLALYQSLMHWGSFIVPVGYTDPAIDAAGGNPYGVSALDDGSGTPTDEVLAAARYQGRRLAEVTATFARGRSLAVAP</sequence>
<dbReference type="InterPro" id="IPR008254">
    <property type="entry name" value="Flavodoxin/NO_synth"/>
</dbReference>
<dbReference type="SUPFAM" id="SSF52218">
    <property type="entry name" value="Flavoproteins"/>
    <property type="match status" value="1"/>
</dbReference>
<dbReference type="NCBIfam" id="NF002999">
    <property type="entry name" value="PRK03767.1"/>
    <property type="match status" value="1"/>
</dbReference>
<dbReference type="Proteomes" id="UP000194360">
    <property type="component" value="Unassembled WGS sequence"/>
</dbReference>
<evidence type="ECO:0000313" key="3">
    <source>
        <dbReference type="EMBL" id="OSY43895.1"/>
    </source>
</evidence>
<dbReference type="FunFam" id="3.40.50.360:FF:000001">
    <property type="entry name" value="NAD(P)H dehydrogenase (Quinone) FQR1-like"/>
    <property type="match status" value="1"/>
</dbReference>
<dbReference type="InterPro" id="IPR005025">
    <property type="entry name" value="FMN_Rdtase-like_dom"/>
</dbReference>
<dbReference type="InterPro" id="IPR029039">
    <property type="entry name" value="Flavoprotein-like_sf"/>
</dbReference>
<comment type="caution">
    <text evidence="3">The sequence shown here is derived from an EMBL/GenBank/DDBJ whole genome shotgun (WGS) entry which is preliminary data.</text>
</comment>
<accession>A0A1Y2N8T3</accession>
<dbReference type="AlphaFoldDB" id="A0A1Y2N8T3"/>
<dbReference type="STRING" id="2074.BG845_00014"/>
<keyword evidence="4" id="KW-1185">Reference proteome</keyword>
<proteinExistence type="inferred from homology"/>
<comment type="similarity">
    <text evidence="1">Belongs to the WrbA family.</text>
</comment>
<dbReference type="Gene3D" id="3.40.50.360">
    <property type="match status" value="1"/>
</dbReference>
<dbReference type="PANTHER" id="PTHR30546:SF23">
    <property type="entry name" value="FLAVOPROTEIN-LIKE PROTEIN YCP4-RELATED"/>
    <property type="match status" value="1"/>
</dbReference>
<dbReference type="Pfam" id="PF03358">
    <property type="entry name" value="FMN_red"/>
    <property type="match status" value="1"/>
</dbReference>
<evidence type="ECO:0000313" key="4">
    <source>
        <dbReference type="Proteomes" id="UP000194360"/>
    </source>
</evidence>
<dbReference type="OrthoDB" id="9801479at2"/>
<dbReference type="PROSITE" id="PS50902">
    <property type="entry name" value="FLAVODOXIN_LIKE"/>
    <property type="match status" value="1"/>
</dbReference>
<evidence type="ECO:0000256" key="1">
    <source>
        <dbReference type="ARBA" id="ARBA00006961"/>
    </source>
</evidence>
<reference evidence="3 4" key="1">
    <citation type="submission" date="2016-09" db="EMBL/GenBank/DDBJ databases">
        <title>Pseudonocardia autotrophica DSM535, a candidate organism with high potential of specific P450 cytochromes.</title>
        <authorList>
            <person name="Grumaz C."/>
            <person name="Vainshtein Y."/>
            <person name="Kirstahler P."/>
            <person name="Sohn K."/>
        </authorList>
    </citation>
    <scope>NUCLEOTIDE SEQUENCE [LARGE SCALE GENOMIC DNA]</scope>
    <source>
        <strain evidence="3 4">DSM 535</strain>
    </source>
</reference>
<dbReference type="GO" id="GO:0016020">
    <property type="term" value="C:membrane"/>
    <property type="evidence" value="ECO:0007669"/>
    <property type="project" value="TreeGrafter"/>
</dbReference>
<evidence type="ECO:0000259" key="2">
    <source>
        <dbReference type="PROSITE" id="PS50902"/>
    </source>
</evidence>
<keyword evidence="3" id="KW-0560">Oxidoreductase</keyword>
<dbReference type="NCBIfam" id="TIGR01755">
    <property type="entry name" value="flav_wrbA"/>
    <property type="match status" value="1"/>
</dbReference>
<dbReference type="EC" id="1.6.5.2" evidence="3"/>
<dbReference type="InterPro" id="IPR010089">
    <property type="entry name" value="Flavoprotein_WrbA-like"/>
</dbReference>
<dbReference type="GO" id="GO:0010181">
    <property type="term" value="F:FMN binding"/>
    <property type="evidence" value="ECO:0007669"/>
    <property type="project" value="InterPro"/>
</dbReference>
<name>A0A1Y2N8T3_PSEAH</name>
<gene>
    <name evidence="3" type="ORF">BG845_00014</name>
</gene>
<organism evidence="3 4">
    <name type="scientific">Pseudonocardia autotrophica</name>
    <name type="common">Amycolata autotrophica</name>
    <name type="synonym">Nocardia autotrophica</name>
    <dbReference type="NCBI Taxonomy" id="2074"/>
    <lineage>
        <taxon>Bacteria</taxon>
        <taxon>Bacillati</taxon>
        <taxon>Actinomycetota</taxon>
        <taxon>Actinomycetes</taxon>
        <taxon>Pseudonocardiales</taxon>
        <taxon>Pseudonocardiaceae</taxon>
        <taxon>Pseudonocardia</taxon>
    </lineage>
</organism>